<sequence>MDSCTTITRLAESAYTLVLEEFISQVKLPLVEAVNYTGLELCFKLPFDPSRVEIPSLVFHFTDAVLDLPTENYMITDSSLGAMCLAMDRSSDTSSIIGNIQQQNFLVVYDIYKETLSFLPTECDKF</sequence>
<comment type="caution">
    <text evidence="1">The sequence shown here is derived from an EMBL/GenBank/DDBJ whole genome shotgun (WGS) entry which is preliminary data.</text>
</comment>
<proteinExistence type="predicted"/>
<dbReference type="Proteomes" id="UP001062846">
    <property type="component" value="Chromosome 2"/>
</dbReference>
<accession>A0ACC0PUY3</accession>
<keyword evidence="2" id="KW-1185">Reference proteome</keyword>
<organism evidence="1 2">
    <name type="scientific">Rhododendron molle</name>
    <name type="common">Chinese azalea</name>
    <name type="synonym">Azalea mollis</name>
    <dbReference type="NCBI Taxonomy" id="49168"/>
    <lineage>
        <taxon>Eukaryota</taxon>
        <taxon>Viridiplantae</taxon>
        <taxon>Streptophyta</taxon>
        <taxon>Embryophyta</taxon>
        <taxon>Tracheophyta</taxon>
        <taxon>Spermatophyta</taxon>
        <taxon>Magnoliopsida</taxon>
        <taxon>eudicotyledons</taxon>
        <taxon>Gunneridae</taxon>
        <taxon>Pentapetalae</taxon>
        <taxon>asterids</taxon>
        <taxon>Ericales</taxon>
        <taxon>Ericaceae</taxon>
        <taxon>Ericoideae</taxon>
        <taxon>Rhodoreae</taxon>
        <taxon>Rhododendron</taxon>
    </lineage>
</organism>
<name>A0ACC0PUY3_RHOML</name>
<evidence type="ECO:0000313" key="1">
    <source>
        <dbReference type="EMBL" id="KAI8569290.1"/>
    </source>
</evidence>
<evidence type="ECO:0000313" key="2">
    <source>
        <dbReference type="Proteomes" id="UP001062846"/>
    </source>
</evidence>
<gene>
    <name evidence="1" type="ORF">RHMOL_Rhmol02G0267500</name>
</gene>
<reference evidence="1" key="1">
    <citation type="submission" date="2022-02" db="EMBL/GenBank/DDBJ databases">
        <title>Plant Genome Project.</title>
        <authorList>
            <person name="Zhang R.-G."/>
        </authorList>
    </citation>
    <scope>NUCLEOTIDE SEQUENCE</scope>
    <source>
        <strain evidence="1">AT1</strain>
    </source>
</reference>
<dbReference type="EMBL" id="CM046389">
    <property type="protein sequence ID" value="KAI8569290.1"/>
    <property type="molecule type" value="Genomic_DNA"/>
</dbReference>
<protein>
    <submittedName>
        <fullName evidence="1">Uncharacterized protein</fullName>
    </submittedName>
</protein>